<feature type="region of interest" description="Disordered" evidence="1">
    <location>
        <begin position="171"/>
        <end position="195"/>
    </location>
</feature>
<accession>A0A8T0K3X7</accession>
<evidence type="ECO:0000313" key="2">
    <source>
        <dbReference type="EMBL" id="KAG2391736.1"/>
    </source>
</evidence>
<organism evidence="2 3">
    <name type="scientific">Phaseolus angularis</name>
    <name type="common">Azuki bean</name>
    <name type="synonym">Vigna angularis</name>
    <dbReference type="NCBI Taxonomy" id="3914"/>
    <lineage>
        <taxon>Eukaryota</taxon>
        <taxon>Viridiplantae</taxon>
        <taxon>Streptophyta</taxon>
        <taxon>Embryophyta</taxon>
        <taxon>Tracheophyta</taxon>
        <taxon>Spermatophyta</taxon>
        <taxon>Magnoliopsida</taxon>
        <taxon>eudicotyledons</taxon>
        <taxon>Gunneridae</taxon>
        <taxon>Pentapetalae</taxon>
        <taxon>rosids</taxon>
        <taxon>fabids</taxon>
        <taxon>Fabales</taxon>
        <taxon>Fabaceae</taxon>
        <taxon>Papilionoideae</taxon>
        <taxon>50 kb inversion clade</taxon>
        <taxon>NPAAA clade</taxon>
        <taxon>indigoferoid/millettioid clade</taxon>
        <taxon>Phaseoleae</taxon>
        <taxon>Vigna</taxon>
    </lineage>
</organism>
<comment type="caution">
    <text evidence="2">The sequence shown here is derived from an EMBL/GenBank/DDBJ whole genome shotgun (WGS) entry which is preliminary data.</text>
</comment>
<evidence type="ECO:0000313" key="3">
    <source>
        <dbReference type="Proteomes" id="UP000743370"/>
    </source>
</evidence>
<reference evidence="2 3" key="1">
    <citation type="submission" date="2020-05" db="EMBL/GenBank/DDBJ databases">
        <title>Vigna angularis (adzuki bean) Var. LongXiaoDou No. 4 denovo assembly.</title>
        <authorList>
            <person name="Xiang H."/>
        </authorList>
    </citation>
    <scope>NUCLEOTIDE SEQUENCE [LARGE SCALE GENOMIC DNA]</scope>
    <source>
        <tissue evidence="2">Leaf</tissue>
    </source>
</reference>
<name>A0A8T0K3X7_PHAAN</name>
<dbReference type="AlphaFoldDB" id="A0A8T0K3X7"/>
<dbReference type="Proteomes" id="UP000743370">
    <property type="component" value="Unassembled WGS sequence"/>
</dbReference>
<proteinExistence type="predicted"/>
<sequence>MGSVFDYTNPPSGEIYLRFQVSGSAGIYWVQSRNAISTQALEALGHDSPTPAGYGKSTGKDTKVYYRGRPPQGIRTDWYFTTLENGGSPVQNFSTAAEDARLASLISLDRILKQVKDITKLSTVNTIEKSKKRTVLGSLDKLTEQMSSLLEIDHPCAQRYIADARRVVESIPEEDDRSQNLSHSRMSSTDTGSGSGTDVAQWNVLQFNTGNTSSFLIKCGANSNSELIIKAEARVQEPKEGEIIACPSKDCRWNSSTIF</sequence>
<gene>
    <name evidence="2" type="ORF">HKW66_Vig0125030</name>
</gene>
<protein>
    <submittedName>
        <fullName evidence="2">Kinesin-like protein</fullName>
    </submittedName>
</protein>
<dbReference type="EMBL" id="JABFOF010000007">
    <property type="protein sequence ID" value="KAG2391736.1"/>
    <property type="molecule type" value="Genomic_DNA"/>
</dbReference>
<evidence type="ECO:0000256" key="1">
    <source>
        <dbReference type="SAM" id="MobiDB-lite"/>
    </source>
</evidence>